<protein>
    <submittedName>
        <fullName evidence="2">Polysaccharide deacetylase</fullName>
    </submittedName>
</protein>
<dbReference type="InterPro" id="IPR037950">
    <property type="entry name" value="PgdA-like"/>
</dbReference>
<dbReference type="PANTHER" id="PTHR47561">
    <property type="entry name" value="POLYSACCHARIDE DEACETYLASE FAMILY PROTEIN (AFU_ORTHOLOGUE AFUA_6G05030)"/>
    <property type="match status" value="1"/>
</dbReference>
<organism evidence="2 3">
    <name type="scientific">Dactylosporangium fulvum</name>
    <dbReference type="NCBI Taxonomy" id="53359"/>
    <lineage>
        <taxon>Bacteria</taxon>
        <taxon>Bacillati</taxon>
        <taxon>Actinomycetota</taxon>
        <taxon>Actinomycetes</taxon>
        <taxon>Micromonosporales</taxon>
        <taxon>Micromonosporaceae</taxon>
        <taxon>Dactylosporangium</taxon>
    </lineage>
</organism>
<accession>A0ABY5WDZ9</accession>
<evidence type="ECO:0000259" key="1">
    <source>
        <dbReference type="PROSITE" id="PS51677"/>
    </source>
</evidence>
<dbReference type="InterPro" id="IPR002509">
    <property type="entry name" value="NODB_dom"/>
</dbReference>
<sequence length="288" mass="32616">MTADTWPGGATSCVALAFDLDGPTGVGMIDGSIWRSPRHFSLGGYDAYRALPRVLDLLERFGIPATFFVPAAVVELWPDACRGIVDRGHEVAHHGYQHECYWDLTPDEQHEVLTRSQAVFRKHLGAAAVGFRTPSGDWHPQTPRLLLEHGIFYSSSMRDDERPYRHTIDGEVTELIEIPARVDLDDYAYFAYHRDPDFPRGQDRIASYRLTLDNWRREFDGHHRAGACLTTIWHPKVSATPGRAIVLERLLEHMTACGDVWFARCREVAEWWRARPETGRPPVTGGVA</sequence>
<reference evidence="2" key="2">
    <citation type="submission" date="2022-09" db="EMBL/GenBank/DDBJ databases">
        <title>Biosynthetic gene clusters of Dactylosporangioum fulvum.</title>
        <authorList>
            <person name="Caradec T."/>
        </authorList>
    </citation>
    <scope>NUCLEOTIDE SEQUENCE</scope>
    <source>
        <strain evidence="2">NRRL B-16292</strain>
    </source>
</reference>
<dbReference type="Proteomes" id="UP001059617">
    <property type="component" value="Chromosome"/>
</dbReference>
<dbReference type="PROSITE" id="PS51677">
    <property type="entry name" value="NODB"/>
    <property type="match status" value="1"/>
</dbReference>
<dbReference type="EMBL" id="CP073720">
    <property type="protein sequence ID" value="UWP86846.1"/>
    <property type="molecule type" value="Genomic_DNA"/>
</dbReference>
<keyword evidence="3" id="KW-1185">Reference proteome</keyword>
<feature type="domain" description="NodB homology" evidence="1">
    <location>
        <begin position="38"/>
        <end position="263"/>
    </location>
</feature>
<dbReference type="SUPFAM" id="SSF88713">
    <property type="entry name" value="Glycoside hydrolase/deacetylase"/>
    <property type="match status" value="1"/>
</dbReference>
<name>A0ABY5WDZ9_9ACTN</name>
<evidence type="ECO:0000313" key="3">
    <source>
        <dbReference type="Proteomes" id="UP001059617"/>
    </source>
</evidence>
<dbReference type="InterPro" id="IPR011330">
    <property type="entry name" value="Glyco_hydro/deAcase_b/a-brl"/>
</dbReference>
<reference evidence="2" key="1">
    <citation type="submission" date="2021-04" db="EMBL/GenBank/DDBJ databases">
        <authorList>
            <person name="Hartkoorn R.C."/>
            <person name="Beaudoing E."/>
            <person name="Hot D."/>
        </authorList>
    </citation>
    <scope>NUCLEOTIDE SEQUENCE</scope>
    <source>
        <strain evidence="2">NRRL B-16292</strain>
    </source>
</reference>
<proteinExistence type="predicted"/>
<dbReference type="Pfam" id="PF01522">
    <property type="entry name" value="Polysacc_deac_1"/>
    <property type="match status" value="1"/>
</dbReference>
<dbReference type="CDD" id="cd10938">
    <property type="entry name" value="CE4_HpPgdA_like"/>
    <property type="match status" value="1"/>
</dbReference>
<evidence type="ECO:0000313" key="2">
    <source>
        <dbReference type="EMBL" id="UWP86846.1"/>
    </source>
</evidence>
<dbReference type="RefSeq" id="WP_259866427.1">
    <property type="nucleotide sequence ID" value="NZ_BAAAST010000004.1"/>
</dbReference>
<dbReference type="Gene3D" id="3.20.20.370">
    <property type="entry name" value="Glycoside hydrolase/deacetylase"/>
    <property type="match status" value="1"/>
</dbReference>
<gene>
    <name evidence="2" type="ORF">Dfulv_22430</name>
</gene>
<dbReference type="PANTHER" id="PTHR47561:SF1">
    <property type="entry name" value="POLYSACCHARIDE DEACETYLASE FAMILY PROTEIN (AFU_ORTHOLOGUE AFUA_6G05030)"/>
    <property type="match status" value="1"/>
</dbReference>